<comment type="caution">
    <text evidence="5">The sequence shown here is derived from an EMBL/GenBank/DDBJ whole genome shotgun (WGS) entry which is preliminary data.</text>
</comment>
<dbReference type="PANTHER" id="PTHR31001">
    <property type="entry name" value="UNCHARACTERIZED TRANSCRIPTIONAL REGULATORY PROTEIN"/>
    <property type="match status" value="1"/>
</dbReference>
<dbReference type="GO" id="GO:0006351">
    <property type="term" value="P:DNA-templated transcription"/>
    <property type="evidence" value="ECO:0007669"/>
    <property type="project" value="InterPro"/>
</dbReference>
<organism evidence="5 6">
    <name type="scientific">Phomopsis amygdali</name>
    <name type="common">Fusicoccum amygdali</name>
    <dbReference type="NCBI Taxonomy" id="1214568"/>
    <lineage>
        <taxon>Eukaryota</taxon>
        <taxon>Fungi</taxon>
        <taxon>Dikarya</taxon>
        <taxon>Ascomycota</taxon>
        <taxon>Pezizomycotina</taxon>
        <taxon>Sordariomycetes</taxon>
        <taxon>Sordariomycetidae</taxon>
        <taxon>Diaporthales</taxon>
        <taxon>Diaporthaceae</taxon>
        <taxon>Diaporthe</taxon>
    </lineage>
</organism>
<dbReference type="GO" id="GO:0005634">
    <property type="term" value="C:nucleus"/>
    <property type="evidence" value="ECO:0007669"/>
    <property type="project" value="UniProtKB-SubCell"/>
</dbReference>
<dbReference type="GO" id="GO:0008270">
    <property type="term" value="F:zinc ion binding"/>
    <property type="evidence" value="ECO:0007669"/>
    <property type="project" value="InterPro"/>
</dbReference>
<dbReference type="CDD" id="cd00067">
    <property type="entry name" value="GAL4"/>
    <property type="match status" value="1"/>
</dbReference>
<dbReference type="SUPFAM" id="SSF57701">
    <property type="entry name" value="Zn2/Cys6 DNA-binding domain"/>
    <property type="match status" value="1"/>
</dbReference>
<comment type="subcellular location">
    <subcellularLocation>
        <location evidence="1">Nucleus</location>
    </subcellularLocation>
</comment>
<dbReference type="EMBL" id="JAUJFL010000004">
    <property type="protein sequence ID" value="KAK2604248.1"/>
    <property type="molecule type" value="Genomic_DNA"/>
</dbReference>
<name>A0AAD9SCD1_PHOAM</name>
<dbReference type="InterPro" id="IPR007219">
    <property type="entry name" value="XnlR_reg_dom"/>
</dbReference>
<dbReference type="CDD" id="cd12148">
    <property type="entry name" value="fungal_TF_MHR"/>
    <property type="match status" value="1"/>
</dbReference>
<dbReference type="GO" id="GO:0000981">
    <property type="term" value="F:DNA-binding transcription factor activity, RNA polymerase II-specific"/>
    <property type="evidence" value="ECO:0007669"/>
    <property type="project" value="InterPro"/>
</dbReference>
<dbReference type="Pfam" id="PF00172">
    <property type="entry name" value="Zn_clus"/>
    <property type="match status" value="1"/>
</dbReference>
<dbReference type="PANTHER" id="PTHR31001:SF45">
    <property type="entry name" value="ZN(II)2CYS6 TRANSCRIPTION FACTOR (EUROFUNG)"/>
    <property type="match status" value="1"/>
</dbReference>
<dbReference type="GO" id="GO:0003677">
    <property type="term" value="F:DNA binding"/>
    <property type="evidence" value="ECO:0007669"/>
    <property type="project" value="InterPro"/>
</dbReference>
<dbReference type="InterPro" id="IPR036864">
    <property type="entry name" value="Zn2-C6_fun-type_DNA-bd_sf"/>
</dbReference>
<dbReference type="SMART" id="SM00066">
    <property type="entry name" value="GAL4"/>
    <property type="match status" value="1"/>
</dbReference>
<sequence length="696" mass="78736">MTPSTPEPKDAAAAGNVTAARPQRVLACVCCSQRKIKCDRVFPCANCVRAGMECVRVAQQAHRRRRFPERELLGRIRYYESLLRQNGFSFHPLHMADYERGREREREQYQHVPLSDETHFSDARSDASSHKAIDFFHAIGSLSLDSEDEHDDDDGDGSNLMSVKNPWPEGYDHLLFFGTPLTDPNLHTLHPEQVHVFRLWQIYLDNVDPLLKVTHTPTVQSRIVDAIGDTGSISPTFHALMFSIYCVSVMSLSEDECFLFFNTSKDSLLSCYHFACQQALRNCRILQSNNLDSLTALYLYLVSVQAKTDPLSLSSSLAVAIRIAKRMKIHDESSLSSCDALEAETRRRLWWALTLFDHRTCEMSDFRDTSLAPTWDCKPPSSISDSDLRPGIKAPPAIHDKPTEALFAVVRSELADFLRHSAFHINFINPSLNSIVQPKAARQWPAAAEGDTFVTIEKTLEERRLALCNPETSLHFMTIWTMRSALARIRLLQYYSRQSASVATPTEAQRSAAISCALRMLEYDTKLRAHTLTRGFLWFVDMHLPAIAFNHVLNGLRNRPDEDWAGEAWDAMSANYEARTAVPSPDKHRNLVIWIPIVLHVWHLREALLERQNMPPAQVPRIVTLMREKARQMSSGGDFGIDGTPGDINNIDGFEMEMQMNWGSFAGAALVGCPELSDQPLMNADAGQFWTQTDWT</sequence>
<evidence type="ECO:0000313" key="6">
    <source>
        <dbReference type="Proteomes" id="UP001265746"/>
    </source>
</evidence>
<dbReference type="Pfam" id="PF04082">
    <property type="entry name" value="Fungal_trans"/>
    <property type="match status" value="1"/>
</dbReference>
<dbReference type="InterPro" id="IPR001138">
    <property type="entry name" value="Zn2Cys6_DnaBD"/>
</dbReference>
<dbReference type="Gene3D" id="4.10.240.10">
    <property type="entry name" value="Zn(2)-C6 fungal-type DNA-binding domain"/>
    <property type="match status" value="1"/>
</dbReference>
<evidence type="ECO:0000256" key="3">
    <source>
        <dbReference type="ARBA" id="ARBA00023242"/>
    </source>
</evidence>
<reference evidence="5" key="1">
    <citation type="submission" date="2023-06" db="EMBL/GenBank/DDBJ databases">
        <authorList>
            <person name="Noh H."/>
        </authorList>
    </citation>
    <scope>NUCLEOTIDE SEQUENCE</scope>
    <source>
        <strain evidence="5">DUCC20226</strain>
    </source>
</reference>
<dbReference type="PROSITE" id="PS00463">
    <property type="entry name" value="ZN2_CY6_FUNGAL_1"/>
    <property type="match status" value="1"/>
</dbReference>
<dbReference type="InterPro" id="IPR050613">
    <property type="entry name" value="Sec_Metabolite_Reg"/>
</dbReference>
<evidence type="ECO:0000313" key="5">
    <source>
        <dbReference type="EMBL" id="KAK2604248.1"/>
    </source>
</evidence>
<accession>A0AAD9SCD1</accession>
<gene>
    <name evidence="5" type="ORF">N8I77_007192</name>
</gene>
<dbReference type="AlphaFoldDB" id="A0AAD9SCD1"/>
<keyword evidence="2" id="KW-0479">Metal-binding</keyword>
<keyword evidence="6" id="KW-1185">Reference proteome</keyword>
<evidence type="ECO:0000256" key="2">
    <source>
        <dbReference type="ARBA" id="ARBA00022723"/>
    </source>
</evidence>
<feature type="domain" description="Zn(2)-C6 fungal-type" evidence="4">
    <location>
        <begin position="27"/>
        <end position="56"/>
    </location>
</feature>
<keyword evidence="3" id="KW-0539">Nucleus</keyword>
<protein>
    <recommendedName>
        <fullName evidence="4">Zn(2)-C6 fungal-type domain-containing protein</fullName>
    </recommendedName>
</protein>
<dbReference type="PROSITE" id="PS50048">
    <property type="entry name" value="ZN2_CY6_FUNGAL_2"/>
    <property type="match status" value="1"/>
</dbReference>
<dbReference type="Proteomes" id="UP001265746">
    <property type="component" value="Unassembled WGS sequence"/>
</dbReference>
<evidence type="ECO:0000259" key="4">
    <source>
        <dbReference type="PROSITE" id="PS50048"/>
    </source>
</evidence>
<proteinExistence type="predicted"/>
<evidence type="ECO:0000256" key="1">
    <source>
        <dbReference type="ARBA" id="ARBA00004123"/>
    </source>
</evidence>